<comment type="caution">
    <text evidence="3">The sequence shown here is derived from an EMBL/GenBank/DDBJ whole genome shotgun (WGS) entry which is preliminary data.</text>
</comment>
<evidence type="ECO:0000256" key="2">
    <source>
        <dbReference type="SAM" id="MobiDB-lite"/>
    </source>
</evidence>
<organism evidence="3 4">
    <name type="scientific">Paramuricea clavata</name>
    <name type="common">Red gorgonian</name>
    <name type="synonym">Violescent sea-whip</name>
    <dbReference type="NCBI Taxonomy" id="317549"/>
    <lineage>
        <taxon>Eukaryota</taxon>
        <taxon>Metazoa</taxon>
        <taxon>Cnidaria</taxon>
        <taxon>Anthozoa</taxon>
        <taxon>Octocorallia</taxon>
        <taxon>Malacalcyonacea</taxon>
        <taxon>Plexauridae</taxon>
        <taxon>Paramuricea</taxon>
    </lineage>
</organism>
<dbReference type="CDD" id="cd21180">
    <property type="entry name" value="GH2_GIPC"/>
    <property type="match status" value="1"/>
</dbReference>
<evidence type="ECO:0000313" key="4">
    <source>
        <dbReference type="Proteomes" id="UP001152795"/>
    </source>
</evidence>
<dbReference type="InterPro" id="IPR055349">
    <property type="entry name" value="GH2_GIPC"/>
</dbReference>
<dbReference type="InterPro" id="IPR001478">
    <property type="entry name" value="PDZ"/>
</dbReference>
<feature type="compositionally biased region" description="Basic and acidic residues" evidence="2">
    <location>
        <begin position="66"/>
        <end position="76"/>
    </location>
</feature>
<sequence>MPLFKKGTSGNLSKKSYDKTDKEVEPANTENGANPAVAAPPRPPKNTANKSNPSASEQQTAAKAPEISKDNKKDGHQQQAKIPPKLPDKAEGATNGKTPPKFIFYCQLAHGSPTCEIQGFTNVKELYAKISESFKIDINKILFCTLNSYKVDMEKLLGGQIALDDFIFAHIKGEPTEVKVLKSEPALGLTITDNGAGLAFIKRIKENSITEKDKRIEVGDHIESINGEKVVASRHYDVARKLRDIPVDSDIVFGLVKPLKAFEGINFGKSSQKNPPEIDNSKLGTGRATLRLRSTGPATVEEELPIWEINAAKKVDDLLESFIGIRDAELADTLVELSKNKTNPSEFTAAVETNFGEFEFPDDFVFDIWGMIDDAKNGRL</sequence>
<dbReference type="SUPFAM" id="SSF50156">
    <property type="entry name" value="PDZ domain-like"/>
    <property type="match status" value="1"/>
</dbReference>
<proteinExistence type="inferred from homology"/>
<dbReference type="PROSITE" id="PS50106">
    <property type="entry name" value="PDZ"/>
    <property type="match status" value="1"/>
</dbReference>
<feature type="compositionally biased region" description="Basic and acidic residues" evidence="2">
    <location>
        <begin position="15"/>
        <end position="25"/>
    </location>
</feature>
<dbReference type="SMART" id="SM00228">
    <property type="entry name" value="PDZ"/>
    <property type="match status" value="1"/>
</dbReference>
<keyword evidence="4" id="KW-1185">Reference proteome</keyword>
<evidence type="ECO:0000313" key="3">
    <source>
        <dbReference type="EMBL" id="CAB4019407.1"/>
    </source>
</evidence>
<reference evidence="3" key="1">
    <citation type="submission" date="2020-04" db="EMBL/GenBank/DDBJ databases">
        <authorList>
            <person name="Alioto T."/>
            <person name="Alioto T."/>
            <person name="Gomez Garrido J."/>
        </authorList>
    </citation>
    <scope>NUCLEOTIDE SEQUENCE</scope>
    <source>
        <strain evidence="3">A484AB</strain>
    </source>
</reference>
<dbReference type="Pfam" id="PF25082">
    <property type="entry name" value="GIPC1_GH2"/>
    <property type="match status" value="1"/>
</dbReference>
<gene>
    <name evidence="3" type="ORF">PACLA_8A032764</name>
</gene>
<feature type="compositionally biased region" description="Polar residues" evidence="2">
    <location>
        <begin position="46"/>
        <end position="61"/>
    </location>
</feature>
<dbReference type="Pfam" id="PF25083">
    <property type="entry name" value="GIPC1_GH1"/>
    <property type="match status" value="1"/>
</dbReference>
<dbReference type="Gene3D" id="2.30.42.10">
    <property type="match status" value="1"/>
</dbReference>
<dbReference type="AlphaFoldDB" id="A0A6S7INS7"/>
<feature type="region of interest" description="Disordered" evidence="2">
    <location>
        <begin position="1"/>
        <end position="94"/>
    </location>
</feature>
<dbReference type="InterPro" id="IPR036034">
    <property type="entry name" value="PDZ_sf"/>
</dbReference>
<accession>A0A6S7INS7</accession>
<dbReference type="FunFam" id="2.30.42.10:FF:000097">
    <property type="entry name" value="PDZ domain-containing protein GIPC1 isoform 1"/>
    <property type="match status" value="1"/>
</dbReference>
<comment type="similarity">
    <text evidence="1">Belongs to the GIPC family.</text>
</comment>
<dbReference type="PANTHER" id="PTHR12259:SF1">
    <property type="entry name" value="GH21964P"/>
    <property type="match status" value="1"/>
</dbReference>
<dbReference type="InterPro" id="IPR056814">
    <property type="entry name" value="GIPC1-3_GH1"/>
</dbReference>
<dbReference type="InterPro" id="IPR017379">
    <property type="entry name" value="GIPC1/2/3"/>
</dbReference>
<dbReference type="PANTHER" id="PTHR12259">
    <property type="entry name" value="RGS-GAIP INTERACTING PROTEIN GIPC"/>
    <property type="match status" value="1"/>
</dbReference>
<protein>
    <submittedName>
        <fullName evidence="3">PDZ domain-containing GIPC2</fullName>
    </submittedName>
</protein>
<dbReference type="Proteomes" id="UP001152795">
    <property type="component" value="Unassembled WGS sequence"/>
</dbReference>
<dbReference type="EMBL" id="CACRXK020010438">
    <property type="protein sequence ID" value="CAB4019407.1"/>
    <property type="molecule type" value="Genomic_DNA"/>
</dbReference>
<name>A0A6S7INS7_PARCT</name>
<dbReference type="CDD" id="cd06707">
    <property type="entry name" value="PDZ_GIPC"/>
    <property type="match status" value="1"/>
</dbReference>
<dbReference type="Pfam" id="PF00595">
    <property type="entry name" value="PDZ"/>
    <property type="match status" value="1"/>
</dbReference>
<evidence type="ECO:0000256" key="1">
    <source>
        <dbReference type="ARBA" id="ARBA00009011"/>
    </source>
</evidence>
<dbReference type="OrthoDB" id="6509831at2759"/>